<evidence type="ECO:0000313" key="1">
    <source>
        <dbReference type="EMBL" id="MCK8785836.1"/>
    </source>
</evidence>
<dbReference type="GO" id="GO:0070573">
    <property type="term" value="F:metallodipeptidase activity"/>
    <property type="evidence" value="ECO:0007669"/>
    <property type="project" value="InterPro"/>
</dbReference>
<proteinExistence type="predicted"/>
<dbReference type="InterPro" id="IPR032466">
    <property type="entry name" value="Metal_Hydrolase"/>
</dbReference>
<dbReference type="GO" id="GO:0006508">
    <property type="term" value="P:proteolysis"/>
    <property type="evidence" value="ECO:0007669"/>
    <property type="project" value="InterPro"/>
</dbReference>
<dbReference type="AlphaFoldDB" id="A0A9X1YGH3"/>
<accession>A0A9X1YGH3</accession>
<protein>
    <submittedName>
        <fullName evidence="1">Dipeptidase</fullName>
    </submittedName>
</protein>
<gene>
    <name evidence="1" type="ORF">M0638_15765</name>
</gene>
<dbReference type="SUPFAM" id="SSF51556">
    <property type="entry name" value="Metallo-dependent hydrolases"/>
    <property type="match status" value="1"/>
</dbReference>
<dbReference type="EMBL" id="JALPRX010000068">
    <property type="protein sequence ID" value="MCK8785836.1"/>
    <property type="molecule type" value="Genomic_DNA"/>
</dbReference>
<comment type="caution">
    <text evidence="1">The sequence shown here is derived from an EMBL/GenBank/DDBJ whole genome shotgun (WGS) entry which is preliminary data.</text>
</comment>
<dbReference type="RefSeq" id="WP_248667950.1">
    <property type="nucleotide sequence ID" value="NZ_JALPRX010000068.1"/>
</dbReference>
<dbReference type="Gene3D" id="3.20.20.140">
    <property type="entry name" value="Metal-dependent hydrolases"/>
    <property type="match status" value="1"/>
</dbReference>
<evidence type="ECO:0000313" key="2">
    <source>
        <dbReference type="Proteomes" id="UP001139516"/>
    </source>
</evidence>
<dbReference type="CDD" id="cd01301">
    <property type="entry name" value="rDP_like"/>
    <property type="match status" value="1"/>
</dbReference>
<reference evidence="1" key="1">
    <citation type="submission" date="2022-04" db="EMBL/GenBank/DDBJ databases">
        <title>Roseomonas acroporae sp. nov., isolated from coral Acropora digitifera.</title>
        <authorList>
            <person name="Sun H."/>
        </authorList>
    </citation>
    <scope>NUCLEOTIDE SEQUENCE</scope>
    <source>
        <strain evidence="1">NAR14</strain>
    </source>
</reference>
<sequence length="338" mass="35795">MTDAETLHDRLLTLDSHVDIPWPEAPDPFGDTTCRVDLPKMRRGHLVAACLAAYVPQGPLTDEGHRIAAGRAEAMLARIAGMGGARNGIEARVVDTVDAVEQAHRDGAIALIPAVENGYAIGEDLSLLARFRAVGARYVTLCHNGHNLITDSANPRADLGDGEARHGGLSEFGRAAIAEMNRLGMLVDVSHVSRAGMLQAAGCSATPVVATHSCVRALCDHPRNLDDAQLDVLRETGGLVQITAVPGFLRRRAGFDQVGVADYCDHLDHVARRCGPAHVGISSDFDGGGGFRGWGDASESGNLTAELLRRGWGEAEIAGFWGGNFLRLLRHAEALAAG</sequence>
<keyword evidence="2" id="KW-1185">Reference proteome</keyword>
<dbReference type="PANTHER" id="PTHR10443:SF12">
    <property type="entry name" value="DIPEPTIDASE"/>
    <property type="match status" value="1"/>
</dbReference>
<name>A0A9X1YGH3_9PROT</name>
<organism evidence="1 2">
    <name type="scientific">Roseomonas acroporae</name>
    <dbReference type="NCBI Taxonomy" id="2937791"/>
    <lineage>
        <taxon>Bacteria</taxon>
        <taxon>Pseudomonadati</taxon>
        <taxon>Pseudomonadota</taxon>
        <taxon>Alphaproteobacteria</taxon>
        <taxon>Acetobacterales</taxon>
        <taxon>Roseomonadaceae</taxon>
        <taxon>Roseomonas</taxon>
    </lineage>
</organism>
<dbReference type="PROSITE" id="PS51365">
    <property type="entry name" value="RENAL_DIPEPTIDASE_2"/>
    <property type="match status" value="1"/>
</dbReference>
<dbReference type="InterPro" id="IPR008257">
    <property type="entry name" value="Pept_M19"/>
</dbReference>
<dbReference type="Pfam" id="PF01244">
    <property type="entry name" value="Peptidase_M19"/>
    <property type="match status" value="1"/>
</dbReference>
<dbReference type="PANTHER" id="PTHR10443">
    <property type="entry name" value="MICROSOMAL DIPEPTIDASE"/>
    <property type="match status" value="1"/>
</dbReference>
<dbReference type="Proteomes" id="UP001139516">
    <property type="component" value="Unassembled WGS sequence"/>
</dbReference>